<dbReference type="GO" id="GO:0005829">
    <property type="term" value="C:cytosol"/>
    <property type="evidence" value="ECO:0007669"/>
    <property type="project" value="TreeGrafter"/>
</dbReference>
<dbReference type="SUPFAM" id="SSF52374">
    <property type="entry name" value="Nucleotidylyl transferase"/>
    <property type="match status" value="1"/>
</dbReference>
<evidence type="ECO:0000256" key="3">
    <source>
        <dbReference type="ARBA" id="ARBA00022598"/>
    </source>
</evidence>
<accession>A0A8H3FKY7</accession>
<dbReference type="InterPro" id="IPR000924">
    <property type="entry name" value="Glu/Gln-tRNA-synth"/>
</dbReference>
<evidence type="ECO:0000256" key="10">
    <source>
        <dbReference type="SAM" id="MobiDB-lite"/>
    </source>
</evidence>
<dbReference type="GO" id="GO:0005524">
    <property type="term" value="F:ATP binding"/>
    <property type="evidence" value="ECO:0007669"/>
    <property type="project" value="UniProtKB-KW"/>
</dbReference>
<dbReference type="FunFam" id="3.40.50.620:FF:000183">
    <property type="entry name" value="Glutaminyl-tRNA synthetase"/>
    <property type="match status" value="1"/>
</dbReference>
<evidence type="ECO:0000259" key="13">
    <source>
        <dbReference type="Pfam" id="PF20974"/>
    </source>
</evidence>
<dbReference type="Pfam" id="PF00749">
    <property type="entry name" value="tRNA-synt_1c"/>
    <property type="match status" value="1"/>
</dbReference>
<evidence type="ECO:0000313" key="14">
    <source>
        <dbReference type="EMBL" id="CAF9927896.1"/>
    </source>
</evidence>
<evidence type="ECO:0000256" key="2">
    <source>
        <dbReference type="ARBA" id="ARBA00012836"/>
    </source>
</evidence>
<evidence type="ECO:0000259" key="11">
    <source>
        <dbReference type="Pfam" id="PF00749"/>
    </source>
</evidence>
<dbReference type="PRINTS" id="PR00987">
    <property type="entry name" value="TRNASYNTHGLU"/>
</dbReference>
<keyword evidence="5 9" id="KW-0067">ATP-binding</keyword>
<dbReference type="Pfam" id="PF03950">
    <property type="entry name" value="tRNA-synt_1c_C"/>
    <property type="match status" value="1"/>
</dbReference>
<organism evidence="14 15">
    <name type="scientific">Heterodermia speciosa</name>
    <dbReference type="NCBI Taxonomy" id="116794"/>
    <lineage>
        <taxon>Eukaryota</taxon>
        <taxon>Fungi</taxon>
        <taxon>Dikarya</taxon>
        <taxon>Ascomycota</taxon>
        <taxon>Pezizomycotina</taxon>
        <taxon>Lecanoromycetes</taxon>
        <taxon>OSLEUM clade</taxon>
        <taxon>Lecanoromycetidae</taxon>
        <taxon>Caliciales</taxon>
        <taxon>Physciaceae</taxon>
        <taxon>Heterodermia</taxon>
    </lineage>
</organism>
<feature type="domain" description="Glutamyl/glutaminyl-tRNA synthetase class Ib catalytic" evidence="11">
    <location>
        <begin position="73"/>
        <end position="382"/>
    </location>
</feature>
<evidence type="ECO:0000259" key="12">
    <source>
        <dbReference type="Pfam" id="PF03950"/>
    </source>
</evidence>
<dbReference type="PANTHER" id="PTHR43097">
    <property type="entry name" value="GLUTAMINE-TRNA LIGASE"/>
    <property type="match status" value="1"/>
</dbReference>
<protein>
    <recommendedName>
        <fullName evidence="2">glutamine--tRNA ligase</fullName>
        <ecNumber evidence="2">6.1.1.18</ecNumber>
    </recommendedName>
</protein>
<comment type="catalytic activity">
    <reaction evidence="8">
        <text>tRNA(Gln) + L-glutamine + ATP = L-glutaminyl-tRNA(Gln) + AMP + diphosphate</text>
        <dbReference type="Rhea" id="RHEA:20121"/>
        <dbReference type="Rhea" id="RHEA-COMP:9662"/>
        <dbReference type="Rhea" id="RHEA-COMP:9681"/>
        <dbReference type="ChEBI" id="CHEBI:30616"/>
        <dbReference type="ChEBI" id="CHEBI:33019"/>
        <dbReference type="ChEBI" id="CHEBI:58359"/>
        <dbReference type="ChEBI" id="CHEBI:78442"/>
        <dbReference type="ChEBI" id="CHEBI:78521"/>
        <dbReference type="ChEBI" id="CHEBI:456215"/>
        <dbReference type="EC" id="6.1.1.18"/>
    </reaction>
</comment>
<evidence type="ECO:0000256" key="1">
    <source>
        <dbReference type="ARBA" id="ARBA00005594"/>
    </source>
</evidence>
<dbReference type="InterPro" id="IPR014729">
    <property type="entry name" value="Rossmann-like_a/b/a_fold"/>
</dbReference>
<dbReference type="InterPro" id="IPR001412">
    <property type="entry name" value="aa-tRNA-synth_I_CS"/>
</dbReference>
<keyword evidence="4 9" id="KW-0547">Nucleotide-binding</keyword>
<dbReference type="Pfam" id="PF20974">
    <property type="entry name" value="tRNA-synt_1c_C2"/>
    <property type="match status" value="1"/>
</dbReference>
<dbReference type="Gene3D" id="2.40.240.10">
    <property type="entry name" value="Ribosomal Protein L25, Chain P"/>
    <property type="match status" value="2"/>
</dbReference>
<evidence type="ECO:0000256" key="7">
    <source>
        <dbReference type="ARBA" id="ARBA00023146"/>
    </source>
</evidence>
<evidence type="ECO:0000256" key="5">
    <source>
        <dbReference type="ARBA" id="ARBA00022840"/>
    </source>
</evidence>
<feature type="region of interest" description="Disordered" evidence="10">
    <location>
        <begin position="1"/>
        <end position="55"/>
    </location>
</feature>
<dbReference type="Gene3D" id="3.40.50.620">
    <property type="entry name" value="HUPs"/>
    <property type="match status" value="1"/>
</dbReference>
<dbReference type="FunFam" id="2.40.240.10:FF:000015">
    <property type="entry name" value="Glutaminyl-tRNA synthetase"/>
    <property type="match status" value="1"/>
</dbReference>
<keyword evidence="3 9" id="KW-0436">Ligase</keyword>
<dbReference type="OrthoDB" id="10250478at2759"/>
<name>A0A8H3FKY7_9LECA</name>
<evidence type="ECO:0000256" key="9">
    <source>
        <dbReference type="RuleBase" id="RU363037"/>
    </source>
</evidence>
<dbReference type="NCBIfam" id="TIGR00440">
    <property type="entry name" value="glnS"/>
    <property type="match status" value="1"/>
</dbReference>
<dbReference type="FunFam" id="2.40.240.10:FF:000007">
    <property type="entry name" value="Glutamine--tRNA ligase"/>
    <property type="match status" value="1"/>
</dbReference>
<feature type="domain" description="tRNA synthetases class I (E and Q) anti-codon binding" evidence="13">
    <location>
        <begin position="499"/>
        <end position="560"/>
    </location>
</feature>
<dbReference type="InterPro" id="IPR050132">
    <property type="entry name" value="Gln/Glu-tRNA_Ligase"/>
</dbReference>
<dbReference type="Proteomes" id="UP000664521">
    <property type="component" value="Unassembled WGS sequence"/>
</dbReference>
<comment type="similarity">
    <text evidence="1 9">Belongs to the class-I aminoacyl-tRNA synthetase family.</text>
</comment>
<dbReference type="SUPFAM" id="SSF50715">
    <property type="entry name" value="Ribosomal protein L25-like"/>
    <property type="match status" value="1"/>
</dbReference>
<dbReference type="PANTHER" id="PTHR43097:SF4">
    <property type="entry name" value="GLUTAMINE--TRNA LIGASE"/>
    <property type="match status" value="1"/>
</dbReference>
<dbReference type="PROSITE" id="PS00178">
    <property type="entry name" value="AA_TRNA_LIGASE_I"/>
    <property type="match status" value="1"/>
</dbReference>
<dbReference type="EMBL" id="CAJPDS010000046">
    <property type="protein sequence ID" value="CAF9927896.1"/>
    <property type="molecule type" value="Genomic_DNA"/>
</dbReference>
<feature type="compositionally biased region" description="Basic and acidic residues" evidence="10">
    <location>
        <begin position="20"/>
        <end position="31"/>
    </location>
</feature>
<sequence>METDTVLPERPKQTSKPSKSKKEPKASKPAKEPNNATQKKEKTPNTPAAPIDPNSMFKEGFLKSVYNEKPAEQVVTRFPPEPNGFLHIGHSKAIAINFGFARYHGGVCYLRFDDTNPEAEEEKYFTAIQSIIEWLGFKPFKVTYSSDNFDRLYELAESLIKRDGAYVCHCSDTEIKLQKGGETHGPRYACPHRDRPTDESLAEFRAMRAGKYKPREAFLRMKQDLQDGNPQMWDLAAYRILEAKHHRTGDKWRIYPTYDFTHCLCDSFEDISHSLCTTEFQLSRISYEWLCDAVEIYKPMQREYGRLNVTGTVLSKRKIARLVNEGIVRDWDDPRLFTLIALRRRGIPPGAILSFVNELGVSTALTNIQIVRFEQSVRRYLEQTVPRLMLVLDPIKVIIDDLPEDHYEEVELPFGKDPKMGVHSVPFTKTVYIDRSDFREIDSKDYFRLAPGKSVGLMKVPFPIKATTFEKDDAGLVTVVHATYEKPEEGAAMKKPKTFIHWVADSRERDSPFKVEVRSFNSLFKSENPDAAEGGFIKDINPNSEEIYPNAMIEIGLKEIRSRAPWPEDEGEKDVANKDAGLETVRFQGMRVAYFSMDKDSTGERPVLNRIVGLKEDSGKAS</sequence>
<dbReference type="EC" id="6.1.1.18" evidence="2"/>
<keyword evidence="7 9" id="KW-0030">Aminoacyl-tRNA synthetase</keyword>
<evidence type="ECO:0000313" key="15">
    <source>
        <dbReference type="Proteomes" id="UP000664521"/>
    </source>
</evidence>
<dbReference type="InterPro" id="IPR020059">
    <property type="entry name" value="Glu/Gln-tRNA-synth_Ib_codon-bd"/>
</dbReference>
<feature type="domain" description="Glutamyl/glutaminyl-tRNA synthetase class Ib anti-codon binding" evidence="12">
    <location>
        <begin position="386"/>
        <end position="485"/>
    </location>
</feature>
<evidence type="ECO:0000256" key="8">
    <source>
        <dbReference type="ARBA" id="ARBA00048270"/>
    </source>
</evidence>
<proteinExistence type="inferred from homology"/>
<evidence type="ECO:0000256" key="4">
    <source>
        <dbReference type="ARBA" id="ARBA00022741"/>
    </source>
</evidence>
<gene>
    <name evidence="14" type="ORF">HETSPECPRED_006697</name>
</gene>
<dbReference type="InterPro" id="IPR020056">
    <property type="entry name" value="Rbsml_bL25/Gln-tRNA_synth_N"/>
</dbReference>
<dbReference type="GO" id="GO:0006425">
    <property type="term" value="P:glutaminyl-tRNA aminoacylation"/>
    <property type="evidence" value="ECO:0007669"/>
    <property type="project" value="InterPro"/>
</dbReference>
<dbReference type="AlphaFoldDB" id="A0A8H3FKY7"/>
<evidence type="ECO:0000256" key="6">
    <source>
        <dbReference type="ARBA" id="ARBA00022917"/>
    </source>
</evidence>
<dbReference type="InterPro" id="IPR020058">
    <property type="entry name" value="Glu/Gln-tRNA-synth_Ib_cat-dom"/>
</dbReference>
<dbReference type="GO" id="GO:0004819">
    <property type="term" value="F:glutamine-tRNA ligase activity"/>
    <property type="evidence" value="ECO:0007669"/>
    <property type="project" value="UniProtKB-EC"/>
</dbReference>
<comment type="caution">
    <text evidence="14">The sequence shown here is derived from an EMBL/GenBank/DDBJ whole genome shotgun (WGS) entry which is preliminary data.</text>
</comment>
<dbReference type="InterPro" id="IPR004514">
    <property type="entry name" value="Gln-tRNA-synth"/>
</dbReference>
<keyword evidence="15" id="KW-1185">Reference proteome</keyword>
<reference evidence="14" key="1">
    <citation type="submission" date="2021-03" db="EMBL/GenBank/DDBJ databases">
        <authorList>
            <person name="Tagirdzhanova G."/>
        </authorList>
    </citation>
    <scope>NUCLEOTIDE SEQUENCE</scope>
</reference>
<dbReference type="CDD" id="cd00807">
    <property type="entry name" value="GlnRS_core"/>
    <property type="match status" value="1"/>
</dbReference>
<dbReference type="InterPro" id="IPR049437">
    <property type="entry name" value="tRNA-synt_1c_C2"/>
</dbReference>
<dbReference type="InterPro" id="IPR011035">
    <property type="entry name" value="Ribosomal_bL25/Gln-tRNA_synth"/>
</dbReference>
<keyword evidence="6 9" id="KW-0648">Protein biosynthesis</keyword>